<evidence type="ECO:0000256" key="9">
    <source>
        <dbReference type="HAMAP-Rule" id="MF_00024"/>
    </source>
</evidence>
<name>A0A2U3AL39_9BACL</name>
<comment type="caution">
    <text evidence="9">Lacks conserved residue(s) required for the propagation of feature annotation.</text>
</comment>
<dbReference type="UniPathway" id="UPA00148"/>
<keyword evidence="5 9" id="KW-0169">Cobalamin biosynthesis</keyword>
<comment type="caution">
    <text evidence="10">The sequence shown here is derived from an EMBL/GenBank/DDBJ whole genome shotgun (WGS) entry which is preliminary data.</text>
</comment>
<dbReference type="RefSeq" id="WP_109306254.1">
    <property type="nucleotide sequence ID" value="NZ_BJUF01000006.1"/>
</dbReference>
<evidence type="ECO:0000256" key="3">
    <source>
        <dbReference type="ARBA" id="ARBA00006263"/>
    </source>
</evidence>
<dbReference type="GO" id="GO:0048472">
    <property type="term" value="F:threonine-phosphate decarboxylase activity"/>
    <property type="evidence" value="ECO:0007669"/>
    <property type="project" value="InterPro"/>
</dbReference>
<comment type="function">
    <text evidence="9">Converts cobyric acid to cobinamide by the addition of aminopropanol on the F carboxylic group.</text>
</comment>
<keyword evidence="6 9" id="KW-0812">Transmembrane</keyword>
<dbReference type="NCBIfam" id="TIGR00380">
    <property type="entry name" value="cobal_cbiB"/>
    <property type="match status" value="1"/>
</dbReference>
<dbReference type="PANTHER" id="PTHR34308:SF1">
    <property type="entry name" value="COBALAMIN BIOSYNTHESIS PROTEIN CBIB"/>
    <property type="match status" value="1"/>
</dbReference>
<organism evidence="10 11">
    <name type="scientific">Kurthia sibirica</name>
    <dbReference type="NCBI Taxonomy" id="202750"/>
    <lineage>
        <taxon>Bacteria</taxon>
        <taxon>Bacillati</taxon>
        <taxon>Bacillota</taxon>
        <taxon>Bacilli</taxon>
        <taxon>Bacillales</taxon>
        <taxon>Caryophanaceae</taxon>
        <taxon>Kurthia</taxon>
    </lineage>
</organism>
<dbReference type="PANTHER" id="PTHR34308">
    <property type="entry name" value="COBALAMIN BIOSYNTHESIS PROTEIN CBIB"/>
    <property type="match status" value="1"/>
</dbReference>
<dbReference type="AlphaFoldDB" id="A0A2U3AL39"/>
<evidence type="ECO:0000256" key="2">
    <source>
        <dbReference type="ARBA" id="ARBA00004953"/>
    </source>
</evidence>
<keyword evidence="4 9" id="KW-1003">Cell membrane</keyword>
<evidence type="ECO:0000256" key="8">
    <source>
        <dbReference type="ARBA" id="ARBA00023136"/>
    </source>
</evidence>
<feature type="transmembrane region" description="Helical" evidence="9">
    <location>
        <begin position="158"/>
        <end position="175"/>
    </location>
</feature>
<dbReference type="HAMAP" id="MF_00024">
    <property type="entry name" value="CobD_CbiB"/>
    <property type="match status" value="1"/>
</dbReference>
<dbReference type="GO" id="GO:0015420">
    <property type="term" value="F:ABC-type vitamin B12 transporter activity"/>
    <property type="evidence" value="ECO:0007669"/>
    <property type="project" value="UniProtKB-UniRule"/>
</dbReference>
<dbReference type="InterPro" id="IPR004485">
    <property type="entry name" value="Cobalamin_biosynth_CobD/CbiB"/>
</dbReference>
<dbReference type="Proteomes" id="UP000245938">
    <property type="component" value="Unassembled WGS sequence"/>
</dbReference>
<accession>A0A2U3AL39</accession>
<dbReference type="Pfam" id="PF03186">
    <property type="entry name" value="CobD_Cbib"/>
    <property type="match status" value="1"/>
</dbReference>
<dbReference type="GO" id="GO:0009236">
    <property type="term" value="P:cobalamin biosynthetic process"/>
    <property type="evidence" value="ECO:0007669"/>
    <property type="project" value="UniProtKB-UniRule"/>
</dbReference>
<comment type="pathway">
    <text evidence="2 9">Cofactor biosynthesis; adenosylcobalamin biosynthesis.</text>
</comment>
<reference evidence="10 11" key="1">
    <citation type="submission" date="2018-05" db="EMBL/GenBank/DDBJ databases">
        <title>Kurthia sibirica genome sequence.</title>
        <authorList>
            <person name="Maclea K.S."/>
            <person name="Goen A.E."/>
        </authorList>
    </citation>
    <scope>NUCLEOTIDE SEQUENCE [LARGE SCALE GENOMIC DNA]</scope>
    <source>
        <strain evidence="10 11">ATCC 49154</strain>
    </source>
</reference>
<comment type="subcellular location">
    <subcellularLocation>
        <location evidence="1 9">Cell membrane</location>
        <topology evidence="1 9">Multi-pass membrane protein</topology>
    </subcellularLocation>
</comment>
<proteinExistence type="inferred from homology"/>
<comment type="similarity">
    <text evidence="3 9">Belongs to the CobD/CbiB family.</text>
</comment>
<feature type="transmembrane region" description="Helical" evidence="9">
    <location>
        <begin position="80"/>
        <end position="99"/>
    </location>
</feature>
<keyword evidence="7 9" id="KW-1133">Transmembrane helix</keyword>
<evidence type="ECO:0000313" key="11">
    <source>
        <dbReference type="Proteomes" id="UP000245938"/>
    </source>
</evidence>
<sequence length="322" mass="35941">MIYHLIASTLGLLLDRVIGDPPKLPHPVRWIGTAIQALTHCLNNGTRRFFKGVLLTTIVVGSVLIIVLVISVITYRIHWLLYLVVQTIFIMIGLAQKSLAEAALAVYEPLLDKHIVEARDKLSWIVGRDTAQLNEADITRGVVETVSENTSDGVTAPLFWAFIFGATGLWVYKAINTLDSMVGYRNERFQYFGKCSAKLDDIVNYIPSRLTGFLIILCTRHTSEYSLKERLKNWAIDASKHPSPNSGYLEAATAYQLGIQLGGINYYEGIASHRATMGQPVSILSHRHIKAVIQQMHQVVFAFWCVLTSVGGIIIYVTQPWS</sequence>
<evidence type="ECO:0000256" key="5">
    <source>
        <dbReference type="ARBA" id="ARBA00022573"/>
    </source>
</evidence>
<keyword evidence="11" id="KW-1185">Reference proteome</keyword>
<feature type="transmembrane region" description="Helical" evidence="9">
    <location>
        <begin position="52"/>
        <end position="73"/>
    </location>
</feature>
<evidence type="ECO:0000256" key="7">
    <source>
        <dbReference type="ARBA" id="ARBA00022989"/>
    </source>
</evidence>
<evidence type="ECO:0000256" key="6">
    <source>
        <dbReference type="ARBA" id="ARBA00022692"/>
    </source>
</evidence>
<evidence type="ECO:0000256" key="1">
    <source>
        <dbReference type="ARBA" id="ARBA00004651"/>
    </source>
</evidence>
<gene>
    <name evidence="9 10" type="primary">cobD</name>
    <name evidence="10" type="ORF">DEX24_09385</name>
</gene>
<protein>
    <recommendedName>
        <fullName evidence="9">Cobalamin biosynthesis protein CobD</fullName>
    </recommendedName>
</protein>
<dbReference type="GO" id="GO:0005886">
    <property type="term" value="C:plasma membrane"/>
    <property type="evidence" value="ECO:0007669"/>
    <property type="project" value="UniProtKB-SubCell"/>
</dbReference>
<keyword evidence="8 9" id="KW-0472">Membrane</keyword>
<evidence type="ECO:0000256" key="4">
    <source>
        <dbReference type="ARBA" id="ARBA00022475"/>
    </source>
</evidence>
<dbReference type="EMBL" id="QFVR01000011">
    <property type="protein sequence ID" value="PWI25222.1"/>
    <property type="molecule type" value="Genomic_DNA"/>
</dbReference>
<evidence type="ECO:0000313" key="10">
    <source>
        <dbReference type="EMBL" id="PWI25222.1"/>
    </source>
</evidence>
<dbReference type="OrthoDB" id="9811967at2"/>
<feature type="transmembrane region" description="Helical" evidence="9">
    <location>
        <begin position="299"/>
        <end position="318"/>
    </location>
</feature>